<accession>A0A5N5SJB8</accession>
<protein>
    <recommendedName>
        <fullName evidence="2">Guanine nucleotide exchange factor DBS-like spectrin-like domain-containing protein</fullName>
    </recommendedName>
</protein>
<gene>
    <name evidence="3" type="ORF">Anas_04803</name>
</gene>
<organism evidence="3 4">
    <name type="scientific">Armadillidium nasatum</name>
    <dbReference type="NCBI Taxonomy" id="96803"/>
    <lineage>
        <taxon>Eukaryota</taxon>
        <taxon>Metazoa</taxon>
        <taxon>Ecdysozoa</taxon>
        <taxon>Arthropoda</taxon>
        <taxon>Crustacea</taxon>
        <taxon>Multicrustacea</taxon>
        <taxon>Malacostraca</taxon>
        <taxon>Eumalacostraca</taxon>
        <taxon>Peracarida</taxon>
        <taxon>Isopoda</taxon>
        <taxon>Oniscidea</taxon>
        <taxon>Crinocheta</taxon>
        <taxon>Armadillidiidae</taxon>
        <taxon>Armadillidium</taxon>
    </lineage>
</organism>
<evidence type="ECO:0000259" key="2">
    <source>
        <dbReference type="Pfam" id="PF23289"/>
    </source>
</evidence>
<dbReference type="AlphaFoldDB" id="A0A5N5SJB8"/>
<evidence type="ECO:0000313" key="4">
    <source>
        <dbReference type="Proteomes" id="UP000326759"/>
    </source>
</evidence>
<dbReference type="GO" id="GO:0005085">
    <property type="term" value="F:guanyl-nucleotide exchange factor activity"/>
    <property type="evidence" value="ECO:0007669"/>
    <property type="project" value="UniProtKB-KW"/>
</dbReference>
<reference evidence="3 4" key="1">
    <citation type="journal article" date="2019" name="PLoS Biol.">
        <title>Sex chromosomes control vertical transmission of feminizing Wolbachia symbionts in an isopod.</title>
        <authorList>
            <person name="Becking T."/>
            <person name="Chebbi M.A."/>
            <person name="Giraud I."/>
            <person name="Moumen B."/>
            <person name="Laverre T."/>
            <person name="Caubet Y."/>
            <person name="Peccoud J."/>
            <person name="Gilbert C."/>
            <person name="Cordaux R."/>
        </authorList>
    </citation>
    <scope>NUCLEOTIDE SEQUENCE [LARGE SCALE GENOMIC DNA]</scope>
    <source>
        <strain evidence="3">ANa2</strain>
        <tissue evidence="3">Whole body excluding digestive tract and cuticle</tissue>
    </source>
</reference>
<evidence type="ECO:0000256" key="1">
    <source>
        <dbReference type="ARBA" id="ARBA00022658"/>
    </source>
</evidence>
<evidence type="ECO:0000313" key="3">
    <source>
        <dbReference type="EMBL" id="KAB7494154.1"/>
    </source>
</evidence>
<feature type="non-terminal residue" evidence="3">
    <location>
        <position position="1"/>
    </location>
</feature>
<dbReference type="InterPro" id="IPR056466">
    <property type="entry name" value="Spectrin_DBS"/>
</dbReference>
<dbReference type="OrthoDB" id="10004999at2759"/>
<keyword evidence="1" id="KW-0344">Guanine-nucleotide releasing factor</keyword>
<feature type="domain" description="Guanine nucleotide exchange factor DBS-like spectrin-like" evidence="2">
    <location>
        <begin position="15"/>
        <end position="91"/>
    </location>
</feature>
<dbReference type="Pfam" id="PF23289">
    <property type="entry name" value="Spectrin_5"/>
    <property type="match status" value="1"/>
</dbReference>
<dbReference type="PANTHER" id="PTHR22826">
    <property type="entry name" value="RHO GUANINE EXCHANGE FACTOR-RELATED"/>
    <property type="match status" value="1"/>
</dbReference>
<dbReference type="Proteomes" id="UP000326759">
    <property type="component" value="Unassembled WGS sequence"/>
</dbReference>
<name>A0A5N5SJB8_9CRUS</name>
<proteinExistence type="predicted"/>
<dbReference type="InterPro" id="IPR051336">
    <property type="entry name" value="RhoGEF_Guanine_NuclExch_SF"/>
</dbReference>
<dbReference type="EMBL" id="SEYY01024396">
    <property type="protein sequence ID" value="KAB7494154.1"/>
    <property type="molecule type" value="Genomic_DNA"/>
</dbReference>
<sequence length="128" mass="14490">ANRWCARGVELLASQQIERYQTPEVAEESLKELEEFLSSSSEFNSGTAREMKTIFEDVTSPETKALVHQVLKRLEDVTLMCEKRKCSLKKISSRLPRPVHAVTPEPAVPLPYAITNSPIVFRRSRSTS</sequence>
<dbReference type="GO" id="GO:0005737">
    <property type="term" value="C:cytoplasm"/>
    <property type="evidence" value="ECO:0007669"/>
    <property type="project" value="TreeGrafter"/>
</dbReference>
<dbReference type="PANTHER" id="PTHR22826:SF211">
    <property type="entry name" value="LD43457P"/>
    <property type="match status" value="1"/>
</dbReference>
<comment type="caution">
    <text evidence="3">The sequence shown here is derived from an EMBL/GenBank/DDBJ whole genome shotgun (WGS) entry which is preliminary data.</text>
</comment>
<keyword evidence="4" id="KW-1185">Reference proteome</keyword>